<dbReference type="EMBL" id="FRFE01000054">
    <property type="protein sequence ID" value="SHO53402.1"/>
    <property type="molecule type" value="Genomic_DNA"/>
</dbReference>
<organism evidence="7 8">
    <name type="scientific">Desulfopila aestuarii DSM 18488</name>
    <dbReference type="NCBI Taxonomy" id="1121416"/>
    <lineage>
        <taxon>Bacteria</taxon>
        <taxon>Pseudomonadati</taxon>
        <taxon>Thermodesulfobacteriota</taxon>
        <taxon>Desulfobulbia</taxon>
        <taxon>Desulfobulbales</taxon>
        <taxon>Desulfocapsaceae</taxon>
        <taxon>Desulfopila</taxon>
    </lineage>
</organism>
<dbReference type="PANTHER" id="PTHR43409:SF4">
    <property type="entry name" value="RADICAL SAM SUPERFAMILY PROTEIN"/>
    <property type="match status" value="1"/>
</dbReference>
<dbReference type="PROSITE" id="PS51918">
    <property type="entry name" value="RADICAL_SAM"/>
    <property type="match status" value="1"/>
</dbReference>
<dbReference type="InterPro" id="IPR051198">
    <property type="entry name" value="BchE-like"/>
</dbReference>
<proteinExistence type="predicted"/>
<feature type="domain" description="Radical SAM core" evidence="6">
    <location>
        <begin position="11"/>
        <end position="248"/>
    </location>
</feature>
<dbReference type="InterPro" id="IPR007197">
    <property type="entry name" value="rSAM"/>
</dbReference>
<dbReference type="SFLD" id="SFLDG01082">
    <property type="entry name" value="B12-binding_domain_containing"/>
    <property type="match status" value="1"/>
</dbReference>
<gene>
    <name evidence="7" type="ORF">SAMN02745220_05099</name>
</gene>
<dbReference type="SUPFAM" id="SSF102114">
    <property type="entry name" value="Radical SAM enzymes"/>
    <property type="match status" value="1"/>
</dbReference>
<keyword evidence="5" id="KW-0411">Iron-sulfur</keyword>
<evidence type="ECO:0000256" key="4">
    <source>
        <dbReference type="ARBA" id="ARBA00023004"/>
    </source>
</evidence>
<dbReference type="PANTHER" id="PTHR43409">
    <property type="entry name" value="ANAEROBIC MAGNESIUM-PROTOPORPHYRIN IX MONOMETHYL ESTER CYCLASE-RELATED"/>
    <property type="match status" value="1"/>
</dbReference>
<dbReference type="AlphaFoldDB" id="A0A1M7YLF2"/>
<dbReference type="InterPro" id="IPR013785">
    <property type="entry name" value="Aldolase_TIM"/>
</dbReference>
<dbReference type="GO" id="GO:0046872">
    <property type="term" value="F:metal ion binding"/>
    <property type="evidence" value="ECO:0007669"/>
    <property type="project" value="UniProtKB-KW"/>
</dbReference>
<dbReference type="RefSeq" id="WP_073616970.1">
    <property type="nucleotide sequence ID" value="NZ_FRFE01000054.1"/>
</dbReference>
<evidence type="ECO:0000313" key="8">
    <source>
        <dbReference type="Proteomes" id="UP000184603"/>
    </source>
</evidence>
<dbReference type="CDD" id="cd01335">
    <property type="entry name" value="Radical_SAM"/>
    <property type="match status" value="1"/>
</dbReference>
<dbReference type="OrthoDB" id="5470216at2"/>
<protein>
    <submittedName>
        <fullName evidence="7">Radical SAM superfamily protein</fullName>
    </submittedName>
</protein>
<dbReference type="GO" id="GO:0003824">
    <property type="term" value="F:catalytic activity"/>
    <property type="evidence" value="ECO:0007669"/>
    <property type="project" value="InterPro"/>
</dbReference>
<dbReference type="Pfam" id="PF04055">
    <property type="entry name" value="Radical_SAM"/>
    <property type="match status" value="1"/>
</dbReference>
<evidence type="ECO:0000256" key="2">
    <source>
        <dbReference type="ARBA" id="ARBA00022691"/>
    </source>
</evidence>
<evidence type="ECO:0000256" key="5">
    <source>
        <dbReference type="ARBA" id="ARBA00023014"/>
    </source>
</evidence>
<dbReference type="InterPro" id="IPR006638">
    <property type="entry name" value="Elp3/MiaA/NifB-like_rSAM"/>
</dbReference>
<reference evidence="7 8" key="1">
    <citation type="submission" date="2016-12" db="EMBL/GenBank/DDBJ databases">
        <authorList>
            <person name="Song W.-J."/>
            <person name="Kurnit D.M."/>
        </authorList>
    </citation>
    <scope>NUCLEOTIDE SEQUENCE [LARGE SCALE GENOMIC DNA]</scope>
    <source>
        <strain evidence="7 8">DSM 18488</strain>
    </source>
</reference>
<keyword evidence="3" id="KW-0479">Metal-binding</keyword>
<dbReference type="Proteomes" id="UP000184603">
    <property type="component" value="Unassembled WGS sequence"/>
</dbReference>
<dbReference type="SFLD" id="SFLDS00029">
    <property type="entry name" value="Radical_SAM"/>
    <property type="match status" value="1"/>
</dbReference>
<dbReference type="InterPro" id="IPR058240">
    <property type="entry name" value="rSAM_sf"/>
</dbReference>
<dbReference type="Gene3D" id="3.20.20.70">
    <property type="entry name" value="Aldolase class I"/>
    <property type="match status" value="1"/>
</dbReference>
<accession>A0A1M7YLF2</accession>
<evidence type="ECO:0000256" key="3">
    <source>
        <dbReference type="ARBA" id="ARBA00022723"/>
    </source>
</evidence>
<dbReference type="GO" id="GO:0051536">
    <property type="term" value="F:iron-sulfur cluster binding"/>
    <property type="evidence" value="ECO:0007669"/>
    <property type="project" value="UniProtKB-KW"/>
</dbReference>
<name>A0A1M7YLF2_9BACT</name>
<evidence type="ECO:0000313" key="7">
    <source>
        <dbReference type="EMBL" id="SHO53402.1"/>
    </source>
</evidence>
<evidence type="ECO:0000259" key="6">
    <source>
        <dbReference type="PROSITE" id="PS51918"/>
    </source>
</evidence>
<evidence type="ECO:0000256" key="1">
    <source>
        <dbReference type="ARBA" id="ARBA00001966"/>
    </source>
</evidence>
<comment type="cofactor">
    <cofactor evidence="1">
        <name>[4Fe-4S] cluster</name>
        <dbReference type="ChEBI" id="CHEBI:49883"/>
    </cofactor>
</comment>
<dbReference type="STRING" id="1121416.SAMN02745220_05099"/>
<keyword evidence="4" id="KW-0408">Iron</keyword>
<dbReference type="SMART" id="SM00729">
    <property type="entry name" value="Elp3"/>
    <property type="match status" value="1"/>
</dbReference>
<keyword evidence="2" id="KW-0949">S-adenosyl-L-methionine</keyword>
<sequence length="291" mass="33136">MNYEGKVYRPWIEADSFLIQTTLGCSHNKCTFCDMFRDKKFRIRDLDDIFRDIDEARTCFRRLRSIFLIDGNVLALKTDFLLKVLNKITETFPEMEKISLYAGLNDLRRKSIDELKQLKAAGLSKVYTGLESGDPVVLECIGKGLTPEQAKQGMAHAKSAGIEVLISIIFGIGGKERSREHIVATTELLNILQPEELAPMALTIQPGTILAQQVASGEFVQATPMQILEEEKYMLENLEDFKMMYWGDHGNNIETLRGMLPAYRDFFLQKIEYAITNNPVTKKEVLLTSPW</sequence>
<keyword evidence="8" id="KW-1185">Reference proteome</keyword>
<dbReference type="SFLD" id="SFLDG01095">
    <property type="entry name" value="Uncharacterised_Radical_SAM_Su"/>
    <property type="match status" value="1"/>
</dbReference>